<evidence type="ECO:0000259" key="2">
    <source>
        <dbReference type="Pfam" id="PF20434"/>
    </source>
</evidence>
<organism evidence="3 4">
    <name type="scientific">Flavobacterium chilense</name>
    <dbReference type="NCBI Taxonomy" id="946677"/>
    <lineage>
        <taxon>Bacteria</taxon>
        <taxon>Pseudomonadati</taxon>
        <taxon>Bacteroidota</taxon>
        <taxon>Flavobacteriia</taxon>
        <taxon>Flavobacteriales</taxon>
        <taxon>Flavobacteriaceae</taxon>
        <taxon>Flavobacterium</taxon>
    </lineage>
</organism>
<dbReference type="SUPFAM" id="SSF53474">
    <property type="entry name" value="alpha/beta-Hydrolases"/>
    <property type="match status" value="1"/>
</dbReference>
<dbReference type="STRING" id="946677.SAMN05444484_104445"/>
<dbReference type="InterPro" id="IPR049492">
    <property type="entry name" value="BD-FAE-like_dom"/>
</dbReference>
<accession>A0A1M7H2T0</accession>
<name>A0A1M7H2T0_9FLAO</name>
<keyword evidence="1" id="KW-0378">Hydrolase</keyword>
<dbReference type="InterPro" id="IPR050300">
    <property type="entry name" value="GDXG_lipolytic_enzyme"/>
</dbReference>
<keyword evidence="4" id="KW-1185">Reference proteome</keyword>
<evidence type="ECO:0000313" key="4">
    <source>
        <dbReference type="Proteomes" id="UP000184028"/>
    </source>
</evidence>
<dbReference type="OrthoDB" id="9777975at2"/>
<dbReference type="InterPro" id="IPR029058">
    <property type="entry name" value="AB_hydrolase_fold"/>
</dbReference>
<dbReference type="Proteomes" id="UP000184028">
    <property type="component" value="Unassembled WGS sequence"/>
</dbReference>
<sequence>MIQSRVLIKKCIGQFYRTFILVSLFSVFIISCAKEDTDDTAAVSKTDSVKLLNYSYGKNSLQKMDIYLQKGRTSSTPLLICIHGGGWIEGDKNDIDPTLFIQSGFNVLNINYRLANNKDITCKDMMDDIGSALTKITENSENWNIRKNSFVIYGFSAGAHLSMLYAYKYDFLNQVSAVISYGGPTKLDEFQSFDNNIPQMINSMTGINWNETGTIPESYKKYSPFYSNNYKPTFFIHGEKDTFIPLEQSELMHNLLIEKEINTDFFILANAGHGGEGASQQQQEQMFIKLYNWVLKNS</sequence>
<feature type="domain" description="BD-FAE-like" evidence="2">
    <location>
        <begin position="64"/>
        <end position="255"/>
    </location>
</feature>
<dbReference type="EMBL" id="FRBT01000004">
    <property type="protein sequence ID" value="SHM22962.1"/>
    <property type="molecule type" value="Genomic_DNA"/>
</dbReference>
<dbReference type="PANTHER" id="PTHR48081">
    <property type="entry name" value="AB HYDROLASE SUPERFAMILY PROTEIN C4A8.06C"/>
    <property type="match status" value="1"/>
</dbReference>
<reference evidence="4" key="1">
    <citation type="submission" date="2016-11" db="EMBL/GenBank/DDBJ databases">
        <authorList>
            <person name="Varghese N."/>
            <person name="Submissions S."/>
        </authorList>
    </citation>
    <scope>NUCLEOTIDE SEQUENCE [LARGE SCALE GENOMIC DNA]</scope>
    <source>
        <strain evidence="4">DSM 24724</strain>
    </source>
</reference>
<evidence type="ECO:0000313" key="3">
    <source>
        <dbReference type="EMBL" id="SHM22962.1"/>
    </source>
</evidence>
<dbReference type="PROSITE" id="PS51257">
    <property type="entry name" value="PROKAR_LIPOPROTEIN"/>
    <property type="match status" value="1"/>
</dbReference>
<protein>
    <submittedName>
        <fullName evidence="3">Acetyl esterase/lipase</fullName>
    </submittedName>
</protein>
<dbReference type="PANTHER" id="PTHR48081:SF13">
    <property type="entry name" value="ALPHA_BETA HYDROLASE"/>
    <property type="match status" value="1"/>
</dbReference>
<dbReference type="AlphaFoldDB" id="A0A1M7H2T0"/>
<proteinExistence type="predicted"/>
<dbReference type="Gene3D" id="3.40.50.1820">
    <property type="entry name" value="alpha/beta hydrolase"/>
    <property type="match status" value="1"/>
</dbReference>
<dbReference type="GO" id="GO:0016787">
    <property type="term" value="F:hydrolase activity"/>
    <property type="evidence" value="ECO:0007669"/>
    <property type="project" value="UniProtKB-KW"/>
</dbReference>
<dbReference type="RefSeq" id="WP_068843729.1">
    <property type="nucleotide sequence ID" value="NZ_FRBT01000004.1"/>
</dbReference>
<gene>
    <name evidence="3" type="ORF">SAMN05444484_104445</name>
</gene>
<evidence type="ECO:0000256" key="1">
    <source>
        <dbReference type="ARBA" id="ARBA00022801"/>
    </source>
</evidence>
<dbReference type="Pfam" id="PF20434">
    <property type="entry name" value="BD-FAE"/>
    <property type="match status" value="1"/>
</dbReference>